<sequence length="328" mass="38890">MRIKELDAFRGLAALSVLVYHFTARYTQIFGDKMYFSFSYGWLGVPVFFILSGFVIHLTLDNCKSAKDFLFKRFFRLYPTYWIAICCTLLVVYLSQIEVLKIPLVHILVNFTMWHDFFGFKHIDGVYWSLLPELLFYLFMAFLFIIKGLDRYYMYNSILLIFCVIHYLFSLPIIGKILDLHYVLLFMVGIAFYRIYTRKNTFLEHIFIISNVFIGTFLYQVEQSSTSVKFLLFALIGIVILYYLFVYGFLSFLSKIKFLLFLGNISYALYLVHQNIGYVTIYYLRDSVGLFMAILIASLQAVLLAYFITYFIEPKFRKRLKKILFNEK</sequence>
<feature type="transmembrane region" description="Helical" evidence="1">
    <location>
        <begin position="125"/>
        <end position="146"/>
    </location>
</feature>
<evidence type="ECO:0000313" key="3">
    <source>
        <dbReference type="EMBL" id="RIY36290.1"/>
    </source>
</evidence>
<protein>
    <recommendedName>
        <fullName evidence="2">Acyltransferase 3 domain-containing protein</fullName>
    </recommendedName>
</protein>
<feature type="transmembrane region" description="Helical" evidence="1">
    <location>
        <begin position="12"/>
        <end position="28"/>
    </location>
</feature>
<proteinExistence type="predicted"/>
<comment type="caution">
    <text evidence="3">The sequence shown here is derived from an EMBL/GenBank/DDBJ whole genome shotgun (WGS) entry which is preliminary data.</text>
</comment>
<evidence type="ECO:0000313" key="4">
    <source>
        <dbReference type="Proteomes" id="UP000265497"/>
    </source>
</evidence>
<feature type="transmembrane region" description="Helical" evidence="1">
    <location>
        <begin position="180"/>
        <end position="196"/>
    </location>
</feature>
<feature type="transmembrane region" description="Helical" evidence="1">
    <location>
        <begin position="227"/>
        <end position="246"/>
    </location>
</feature>
<dbReference type="InterPro" id="IPR050879">
    <property type="entry name" value="Acyltransferase_3"/>
</dbReference>
<feature type="transmembrane region" description="Helical" evidence="1">
    <location>
        <begin position="290"/>
        <end position="312"/>
    </location>
</feature>
<dbReference type="EMBL" id="NSDI01000006">
    <property type="protein sequence ID" value="RIY36290.1"/>
    <property type="molecule type" value="Genomic_DNA"/>
</dbReference>
<keyword evidence="1" id="KW-0812">Transmembrane</keyword>
<feature type="transmembrane region" description="Helical" evidence="1">
    <location>
        <begin position="40"/>
        <end position="60"/>
    </location>
</feature>
<dbReference type="InterPro" id="IPR002656">
    <property type="entry name" value="Acyl_transf_3_dom"/>
</dbReference>
<feature type="transmembrane region" description="Helical" evidence="1">
    <location>
        <begin position="81"/>
        <end position="105"/>
    </location>
</feature>
<accession>A0A3A1YGU0</accession>
<feature type="transmembrane region" description="Helical" evidence="1">
    <location>
        <begin position="153"/>
        <end position="174"/>
    </location>
</feature>
<gene>
    <name evidence="3" type="ORF">CKY20_07310</name>
</gene>
<feature type="transmembrane region" description="Helical" evidence="1">
    <location>
        <begin position="203"/>
        <end position="221"/>
    </location>
</feature>
<dbReference type="GO" id="GO:0016020">
    <property type="term" value="C:membrane"/>
    <property type="evidence" value="ECO:0007669"/>
    <property type="project" value="TreeGrafter"/>
</dbReference>
<feature type="domain" description="Acyltransferase 3" evidence="2">
    <location>
        <begin position="4"/>
        <end position="309"/>
    </location>
</feature>
<dbReference type="GO" id="GO:0000271">
    <property type="term" value="P:polysaccharide biosynthetic process"/>
    <property type="evidence" value="ECO:0007669"/>
    <property type="project" value="TreeGrafter"/>
</dbReference>
<evidence type="ECO:0000259" key="2">
    <source>
        <dbReference type="Pfam" id="PF01757"/>
    </source>
</evidence>
<dbReference type="GO" id="GO:0016747">
    <property type="term" value="F:acyltransferase activity, transferring groups other than amino-acyl groups"/>
    <property type="evidence" value="ECO:0007669"/>
    <property type="project" value="InterPro"/>
</dbReference>
<dbReference type="Pfam" id="PF01757">
    <property type="entry name" value="Acyl_transf_3"/>
    <property type="match status" value="1"/>
</dbReference>
<dbReference type="PANTHER" id="PTHR23028:SF131">
    <property type="entry name" value="BLR2367 PROTEIN"/>
    <property type="match status" value="1"/>
</dbReference>
<dbReference type="RefSeq" id="WP_119652708.1">
    <property type="nucleotide sequence ID" value="NZ_NSDI01000006.1"/>
</dbReference>
<dbReference type="Proteomes" id="UP000265497">
    <property type="component" value="Unassembled WGS sequence"/>
</dbReference>
<reference evidence="3 4" key="1">
    <citation type="submission" date="2017-08" db="EMBL/GenBank/DDBJ databases">
        <title>Capnocytophaga canis 17-158 assembly.</title>
        <authorList>
            <person name="Gulvik C.A."/>
        </authorList>
    </citation>
    <scope>NUCLEOTIDE SEQUENCE [LARGE SCALE GENOMIC DNA]</scope>
    <source>
        <strain evidence="3 4">17-158</strain>
    </source>
</reference>
<feature type="transmembrane region" description="Helical" evidence="1">
    <location>
        <begin position="258"/>
        <end position="284"/>
    </location>
</feature>
<dbReference type="PANTHER" id="PTHR23028">
    <property type="entry name" value="ACETYLTRANSFERASE"/>
    <property type="match status" value="1"/>
</dbReference>
<organism evidence="3 4">
    <name type="scientific">Capnocytophaga canis</name>
    <dbReference type="NCBI Taxonomy" id="1848903"/>
    <lineage>
        <taxon>Bacteria</taxon>
        <taxon>Pseudomonadati</taxon>
        <taxon>Bacteroidota</taxon>
        <taxon>Flavobacteriia</taxon>
        <taxon>Flavobacteriales</taxon>
        <taxon>Flavobacteriaceae</taxon>
        <taxon>Capnocytophaga</taxon>
    </lineage>
</organism>
<keyword evidence="1" id="KW-1133">Transmembrane helix</keyword>
<name>A0A3A1YGU0_9FLAO</name>
<dbReference type="AlphaFoldDB" id="A0A3A1YGU0"/>
<keyword evidence="1" id="KW-0472">Membrane</keyword>
<evidence type="ECO:0000256" key="1">
    <source>
        <dbReference type="SAM" id="Phobius"/>
    </source>
</evidence>